<feature type="transmembrane region" description="Helical" evidence="7">
    <location>
        <begin position="82"/>
        <end position="103"/>
    </location>
</feature>
<feature type="compositionally biased region" description="Basic residues" evidence="8">
    <location>
        <begin position="61"/>
        <end position="74"/>
    </location>
</feature>
<evidence type="ECO:0000313" key="10">
    <source>
        <dbReference type="Proteomes" id="UP000243540"/>
    </source>
</evidence>
<comment type="catalytic activity">
    <reaction evidence="7">
        <text>a peptidoglycan chain = a peptidoglycan chain with N-acetyl-1,6-anhydromuramyl-[peptide] at the reducing end + a peptidoglycan chain with N-acetylglucosamine at the non-reducing end.</text>
        <dbReference type="EC" id="4.2.2.29"/>
    </reaction>
</comment>
<dbReference type="EMBL" id="NEKC01000017">
    <property type="protein sequence ID" value="OTA28414.1"/>
    <property type="molecule type" value="Genomic_DNA"/>
</dbReference>
<evidence type="ECO:0000256" key="6">
    <source>
        <dbReference type="ARBA" id="ARBA00023316"/>
    </source>
</evidence>
<evidence type="ECO:0000313" key="9">
    <source>
        <dbReference type="EMBL" id="OTA28414.1"/>
    </source>
</evidence>
<dbReference type="Proteomes" id="UP000243540">
    <property type="component" value="Unassembled WGS sequence"/>
</dbReference>
<evidence type="ECO:0000256" key="1">
    <source>
        <dbReference type="ARBA" id="ARBA00022475"/>
    </source>
</evidence>
<comment type="caution">
    <text evidence="9">The sequence shown here is derived from an EMBL/GenBank/DDBJ whole genome shotgun (WGS) entry which is preliminary data.</text>
</comment>
<dbReference type="PANTHER" id="PTHR30518">
    <property type="entry name" value="ENDOLYTIC MUREIN TRANSGLYCOSYLASE"/>
    <property type="match status" value="1"/>
</dbReference>
<dbReference type="AlphaFoldDB" id="A0A1Y2T0G6"/>
<evidence type="ECO:0000256" key="2">
    <source>
        <dbReference type="ARBA" id="ARBA00022692"/>
    </source>
</evidence>
<dbReference type="PANTHER" id="PTHR30518:SF2">
    <property type="entry name" value="ENDOLYTIC MUREIN TRANSGLYCOSYLASE"/>
    <property type="match status" value="1"/>
</dbReference>
<sequence>MFDAEPQTEPQTEQHTDAQTTGSHQLAQAFAEHTAQGSQLDADIHADMRAQSSPAAPPLPPKRRRQVRAERKRRRRKKQMRVLIILIVLALIAGAGVGGYQVLRSLRHANVAAQTKESATLDYPGPGTAETVDFTIEEGEGVSSVAQKLVDAGVVRTAGAFTNAVDAANAAQRIQVGTFELKKQMAAADVVTIVTDPSKITGSLVVKSGEKMADVISAAVKLTGIAQSDFDALTNASTNGGATTILPAVAGGQFEGWFEPGTYNVKGMTSAADVLKAMVDKRVAKLQELGVPEDQYETVLIKSSIAEAEVNKDEYYGKVARVIENRLAQNIALGMDSTIAYGAGVIARDLTVSQLNDANNAYNTRIHTGLPPTPISNPGDKAIQAVMNPESGDWIYFVTVNLDTGETKFTASQSEFEQYSKEYQDWEASH</sequence>
<keyword evidence="6 7" id="KW-0961">Cell wall biogenesis/degradation</keyword>
<comment type="subcellular location">
    <subcellularLocation>
        <location evidence="7">Cell membrane</location>
        <topology evidence="7">Single-pass membrane protein</topology>
    </subcellularLocation>
</comment>
<protein>
    <recommendedName>
        <fullName evidence="7">Endolytic murein transglycosylase</fullName>
        <ecNumber evidence="7">4.2.2.29</ecNumber>
    </recommendedName>
    <alternativeName>
        <fullName evidence="7">Peptidoglycan lytic transglycosylase</fullName>
    </alternativeName>
    <alternativeName>
        <fullName evidence="7">Peptidoglycan polymerization terminase</fullName>
    </alternativeName>
</protein>
<accession>A0A1Y2T0G6</accession>
<dbReference type="InterPro" id="IPR003770">
    <property type="entry name" value="MLTG-like"/>
</dbReference>
<keyword evidence="4 7" id="KW-0472">Membrane</keyword>
<evidence type="ECO:0000256" key="4">
    <source>
        <dbReference type="ARBA" id="ARBA00023136"/>
    </source>
</evidence>
<dbReference type="GO" id="GO:0009252">
    <property type="term" value="P:peptidoglycan biosynthetic process"/>
    <property type="evidence" value="ECO:0007669"/>
    <property type="project" value="UniProtKB-UniRule"/>
</dbReference>
<evidence type="ECO:0000256" key="3">
    <source>
        <dbReference type="ARBA" id="ARBA00022989"/>
    </source>
</evidence>
<dbReference type="GO" id="GO:0071555">
    <property type="term" value="P:cell wall organization"/>
    <property type="evidence" value="ECO:0007669"/>
    <property type="project" value="UniProtKB-KW"/>
</dbReference>
<proteinExistence type="inferred from homology"/>
<evidence type="ECO:0000256" key="7">
    <source>
        <dbReference type="HAMAP-Rule" id="MF_02065"/>
    </source>
</evidence>
<feature type="site" description="Important for catalytic activity" evidence="7">
    <location>
        <position position="309"/>
    </location>
</feature>
<reference evidence="9 10" key="1">
    <citation type="submission" date="2017-04" db="EMBL/GenBank/DDBJ databases">
        <title>Draft genome sequences of Alloscardovia macacae UMA81211 and UMA81212 isolated from the feces of a rhesus macaque (Macaca mulatta).</title>
        <authorList>
            <person name="Albert K."/>
            <person name="Sela D.A."/>
        </authorList>
    </citation>
    <scope>NUCLEOTIDE SEQUENCE [LARGE SCALE GENOMIC DNA]</scope>
    <source>
        <strain evidence="9 10">UMA81212</strain>
    </source>
</reference>
<dbReference type="NCBIfam" id="TIGR00247">
    <property type="entry name" value="endolytic transglycosylase MltG"/>
    <property type="match status" value="1"/>
</dbReference>
<evidence type="ECO:0000256" key="5">
    <source>
        <dbReference type="ARBA" id="ARBA00023239"/>
    </source>
</evidence>
<keyword evidence="3 7" id="KW-1133">Transmembrane helix</keyword>
<dbReference type="GO" id="GO:0005886">
    <property type="term" value="C:plasma membrane"/>
    <property type="evidence" value="ECO:0007669"/>
    <property type="project" value="UniProtKB-SubCell"/>
</dbReference>
<gene>
    <name evidence="7" type="primary">mltG</name>
    <name evidence="9" type="ORF">B9T39_06840</name>
</gene>
<organism evidence="9 10">
    <name type="scientific">Alloscardovia macacae</name>
    <dbReference type="NCBI Taxonomy" id="1160091"/>
    <lineage>
        <taxon>Bacteria</taxon>
        <taxon>Bacillati</taxon>
        <taxon>Actinomycetota</taxon>
        <taxon>Actinomycetes</taxon>
        <taxon>Bifidobacteriales</taxon>
        <taxon>Bifidobacteriaceae</taxon>
        <taxon>Alloscardovia</taxon>
    </lineage>
</organism>
<dbReference type="Gene3D" id="3.30.1490.480">
    <property type="entry name" value="Endolytic murein transglycosylase"/>
    <property type="match status" value="1"/>
</dbReference>
<keyword evidence="2 7" id="KW-0812">Transmembrane</keyword>
<feature type="region of interest" description="Disordered" evidence="8">
    <location>
        <begin position="1"/>
        <end position="74"/>
    </location>
</feature>
<comment type="similarity">
    <text evidence="7">Belongs to the transglycosylase MltG family.</text>
</comment>
<dbReference type="HAMAP" id="MF_02065">
    <property type="entry name" value="MltG"/>
    <property type="match status" value="1"/>
</dbReference>
<dbReference type="GO" id="GO:0008932">
    <property type="term" value="F:lytic endotransglycosylase activity"/>
    <property type="evidence" value="ECO:0007669"/>
    <property type="project" value="UniProtKB-UniRule"/>
</dbReference>
<keyword evidence="1 7" id="KW-1003">Cell membrane</keyword>
<dbReference type="OrthoDB" id="9814591at2"/>
<evidence type="ECO:0000256" key="8">
    <source>
        <dbReference type="SAM" id="MobiDB-lite"/>
    </source>
</evidence>
<dbReference type="STRING" id="1160091.B9T39_06840"/>
<dbReference type="Pfam" id="PF02618">
    <property type="entry name" value="YceG"/>
    <property type="match status" value="1"/>
</dbReference>
<dbReference type="EC" id="4.2.2.29" evidence="7"/>
<name>A0A1Y2T0G6_9BIFI</name>
<feature type="compositionally biased region" description="Polar residues" evidence="8">
    <location>
        <begin position="8"/>
        <end position="26"/>
    </location>
</feature>
<keyword evidence="5 7" id="KW-0456">Lyase</keyword>
<comment type="function">
    <text evidence="7">Functions as a peptidoglycan terminase that cleaves nascent peptidoglycan strands endolytically to terminate their elongation.</text>
</comment>